<evidence type="ECO:0000256" key="1">
    <source>
        <dbReference type="SAM" id="SignalP"/>
    </source>
</evidence>
<gene>
    <name evidence="2" type="ORF">HNQ01_000907</name>
</gene>
<keyword evidence="1" id="KW-0732">Signal</keyword>
<sequence>MSARLRPALLPATLALAAAPVLALPLDTLPLIDEPPAAGVRWQVELGHDFTRALGRLAGSEREAADQDRLALSGQAGPWRLGLGLGGMTLHDGGDLHRLRGWEGSLRWQSTPDEADAASPEAAPLRWAVQASAWGHRADRLSQTTRGSLKVSGLNAQLTRFDVERPRDRQWQLDLLGQGGTPWPGVAVTAVAGLGRSTVSNSGLGGAATIGGCSHELEFGTTRLIARPGPDCAYPLIISVPASLLKTDPRRETNYDARFAHLGVALHGRQGPWQLSAGADLQRWRRPGIDDGPGATRTPVGRVVTLAARLSRDLGPDTRVSLQLRHADHRLVGEVPMLYGVRTASRFSSSQTQVELALARRF</sequence>
<dbReference type="RefSeq" id="WP_173804184.1">
    <property type="nucleotide sequence ID" value="NZ_JABSNM010000003.1"/>
</dbReference>
<reference evidence="2 3" key="1">
    <citation type="submission" date="2020-05" db="EMBL/GenBank/DDBJ databases">
        <title>Genomic Encyclopedia of Type Strains, Phase IV (KMG-V): Genome sequencing to study the core and pangenomes of soil and plant-associated prokaryotes.</title>
        <authorList>
            <person name="Whitman W."/>
        </authorList>
    </citation>
    <scope>NUCLEOTIDE SEQUENCE [LARGE SCALE GENOMIC DNA]</scope>
    <source>
        <strain evidence="2 3">C29</strain>
    </source>
</reference>
<name>A0ABX2G1B8_9BURK</name>
<evidence type="ECO:0000313" key="2">
    <source>
        <dbReference type="EMBL" id="NRT55197.1"/>
    </source>
</evidence>
<proteinExistence type="predicted"/>
<dbReference type="EMBL" id="JABSNM010000003">
    <property type="protein sequence ID" value="NRT55197.1"/>
    <property type="molecule type" value="Genomic_DNA"/>
</dbReference>
<feature type="signal peptide" evidence="1">
    <location>
        <begin position="1"/>
        <end position="23"/>
    </location>
</feature>
<keyword evidence="3" id="KW-1185">Reference proteome</keyword>
<dbReference type="Proteomes" id="UP001516061">
    <property type="component" value="Unassembled WGS sequence"/>
</dbReference>
<accession>A0ABX2G1B8</accession>
<protein>
    <submittedName>
        <fullName evidence="2">Uncharacterized protein</fullName>
    </submittedName>
</protein>
<organism evidence="2 3">
    <name type="scientific">Sphaerotilus uruguayifluvii</name>
    <dbReference type="NCBI Taxonomy" id="2735897"/>
    <lineage>
        <taxon>Bacteria</taxon>
        <taxon>Pseudomonadati</taxon>
        <taxon>Pseudomonadota</taxon>
        <taxon>Betaproteobacteria</taxon>
        <taxon>Burkholderiales</taxon>
        <taxon>Sphaerotilaceae</taxon>
        <taxon>Sphaerotilus</taxon>
    </lineage>
</organism>
<comment type="caution">
    <text evidence="2">The sequence shown here is derived from an EMBL/GenBank/DDBJ whole genome shotgun (WGS) entry which is preliminary data.</text>
</comment>
<evidence type="ECO:0000313" key="3">
    <source>
        <dbReference type="Proteomes" id="UP001516061"/>
    </source>
</evidence>
<feature type="chain" id="PRO_5045657830" evidence="1">
    <location>
        <begin position="24"/>
        <end position="362"/>
    </location>
</feature>